<dbReference type="AlphaFoldDB" id="A0A9W6LCH6"/>
<accession>A0A9W6LCH6</accession>
<name>A0A9W6LCH6_9BACT</name>
<feature type="domain" description="Response regulatory" evidence="2">
    <location>
        <begin position="6"/>
        <end position="122"/>
    </location>
</feature>
<dbReference type="SUPFAM" id="SSF52172">
    <property type="entry name" value="CheY-like"/>
    <property type="match status" value="1"/>
</dbReference>
<comment type="caution">
    <text evidence="3">The sequence shown here is derived from an EMBL/GenBank/DDBJ whole genome shotgun (WGS) entry which is preliminary data.</text>
</comment>
<proteinExistence type="predicted"/>
<dbReference type="GO" id="GO:0009898">
    <property type="term" value="C:cytoplasmic side of plasma membrane"/>
    <property type="evidence" value="ECO:0007669"/>
    <property type="project" value="TreeGrafter"/>
</dbReference>
<evidence type="ECO:0000256" key="1">
    <source>
        <dbReference type="PROSITE-ProRule" id="PRU00169"/>
    </source>
</evidence>
<protein>
    <recommendedName>
        <fullName evidence="2">Response regulatory domain-containing protein</fullName>
    </recommendedName>
</protein>
<dbReference type="Gene3D" id="3.40.50.300">
    <property type="entry name" value="P-loop containing nucleotide triphosphate hydrolases"/>
    <property type="match status" value="1"/>
</dbReference>
<dbReference type="EMBL" id="BSDS01000002">
    <property type="protein sequence ID" value="GLI38922.1"/>
    <property type="molecule type" value="Genomic_DNA"/>
</dbReference>
<dbReference type="InterPro" id="IPR027417">
    <property type="entry name" value="P-loop_NTPase"/>
</dbReference>
<dbReference type="GO" id="GO:0005829">
    <property type="term" value="C:cytosol"/>
    <property type="evidence" value="ECO:0007669"/>
    <property type="project" value="TreeGrafter"/>
</dbReference>
<dbReference type="Pfam" id="PF13614">
    <property type="entry name" value="AAA_31"/>
    <property type="match status" value="1"/>
</dbReference>
<dbReference type="InterPro" id="IPR050625">
    <property type="entry name" value="ParA/MinD_ATPase"/>
</dbReference>
<dbReference type="InterPro" id="IPR025669">
    <property type="entry name" value="AAA_dom"/>
</dbReference>
<dbReference type="PANTHER" id="PTHR43384:SF13">
    <property type="entry name" value="SLR0110 PROTEIN"/>
    <property type="match status" value="1"/>
</dbReference>
<reference evidence="3" key="1">
    <citation type="submission" date="2022-12" db="EMBL/GenBank/DDBJ databases">
        <title>Reference genome sequencing for broad-spectrum identification of bacterial and archaeal isolates by mass spectrometry.</title>
        <authorList>
            <person name="Sekiguchi Y."/>
            <person name="Tourlousse D.M."/>
        </authorList>
    </citation>
    <scope>NUCLEOTIDE SEQUENCE</scope>
    <source>
        <strain evidence="3">H2</strain>
    </source>
</reference>
<gene>
    <name evidence="3" type="ORF">GHYDROH2_24230</name>
</gene>
<evidence type="ECO:0000259" key="2">
    <source>
        <dbReference type="PROSITE" id="PS50110"/>
    </source>
</evidence>
<dbReference type="InterPro" id="IPR011006">
    <property type="entry name" value="CheY-like_superfamily"/>
</dbReference>
<dbReference type="Gene3D" id="3.40.50.2300">
    <property type="match status" value="1"/>
</dbReference>
<dbReference type="RefSeq" id="WP_214185434.1">
    <property type="nucleotide sequence ID" value="NZ_BSDS01000002.1"/>
</dbReference>
<dbReference type="InterPro" id="IPR001789">
    <property type="entry name" value="Sig_transdc_resp-reg_receiver"/>
</dbReference>
<dbReference type="SUPFAM" id="SSF52540">
    <property type="entry name" value="P-loop containing nucleoside triphosphate hydrolases"/>
    <property type="match status" value="1"/>
</dbReference>
<sequence>MPSSISLIIIDSDRYSRNAIEDHLKLFGNKISLLGSVGDLQDGLRLVHDRNPAIVILEVKELEKGVDTIRSILSRYPRTSIFVTAVEKNPDWILKLLRAGAVEYLVKPVEKIELLEALQKAGRLWESRQPDDAPSGKIITVYNPIGGMGTTTVAVNVAAALAAKNEKVALVDLNLFSGDVATFLDVTPRYTLSSVTSNISRLDASFLMSVMTRHSSGVYVLTEPMEVEDTAGITPDQVNRVLAFLKGVFSYIVIDTGGPLFGCNMATFKNSDHILFTTVLSLPALKNAKRYLTAMDKQGLTRDKITVVVNRYLPKADIKVEDASKVLDWKVFITVPNEYAEVVSSINRGVPIVKLSPRSGVSSAIVKLADMLK</sequence>
<dbReference type="Pfam" id="PF00072">
    <property type="entry name" value="Response_reg"/>
    <property type="match status" value="1"/>
</dbReference>
<dbReference type="GO" id="GO:0005524">
    <property type="term" value="F:ATP binding"/>
    <property type="evidence" value="ECO:0007669"/>
    <property type="project" value="TreeGrafter"/>
</dbReference>
<comment type="caution">
    <text evidence="1">Lacks conserved residue(s) required for the propagation of feature annotation.</text>
</comment>
<evidence type="ECO:0000313" key="3">
    <source>
        <dbReference type="EMBL" id="GLI38922.1"/>
    </source>
</evidence>
<dbReference type="PROSITE" id="PS50110">
    <property type="entry name" value="RESPONSE_REGULATORY"/>
    <property type="match status" value="1"/>
</dbReference>
<keyword evidence="4" id="KW-1185">Reference proteome</keyword>
<organism evidence="3 4">
    <name type="scientific">Geobacter hydrogenophilus</name>
    <dbReference type="NCBI Taxonomy" id="40983"/>
    <lineage>
        <taxon>Bacteria</taxon>
        <taxon>Pseudomonadati</taxon>
        <taxon>Thermodesulfobacteriota</taxon>
        <taxon>Desulfuromonadia</taxon>
        <taxon>Geobacterales</taxon>
        <taxon>Geobacteraceae</taxon>
        <taxon>Geobacter</taxon>
    </lineage>
</organism>
<dbReference type="GO" id="GO:0016887">
    <property type="term" value="F:ATP hydrolysis activity"/>
    <property type="evidence" value="ECO:0007669"/>
    <property type="project" value="TreeGrafter"/>
</dbReference>
<dbReference type="SMART" id="SM00448">
    <property type="entry name" value="REC"/>
    <property type="match status" value="1"/>
</dbReference>
<dbReference type="GO" id="GO:0051782">
    <property type="term" value="P:negative regulation of cell division"/>
    <property type="evidence" value="ECO:0007669"/>
    <property type="project" value="TreeGrafter"/>
</dbReference>
<dbReference type="Proteomes" id="UP001144352">
    <property type="component" value="Unassembled WGS sequence"/>
</dbReference>
<dbReference type="PANTHER" id="PTHR43384">
    <property type="entry name" value="SEPTUM SITE-DETERMINING PROTEIN MIND HOMOLOG, CHLOROPLASTIC-RELATED"/>
    <property type="match status" value="1"/>
</dbReference>
<dbReference type="GO" id="GO:0000160">
    <property type="term" value="P:phosphorelay signal transduction system"/>
    <property type="evidence" value="ECO:0007669"/>
    <property type="project" value="InterPro"/>
</dbReference>
<evidence type="ECO:0000313" key="4">
    <source>
        <dbReference type="Proteomes" id="UP001144352"/>
    </source>
</evidence>